<dbReference type="PANTHER" id="PTHR34203">
    <property type="entry name" value="METHYLTRANSFERASE, FKBM FAMILY PROTEIN"/>
    <property type="match status" value="1"/>
</dbReference>
<proteinExistence type="predicted"/>
<dbReference type="PANTHER" id="PTHR34203:SF15">
    <property type="entry name" value="SLL1173 PROTEIN"/>
    <property type="match status" value="1"/>
</dbReference>
<evidence type="ECO:0000259" key="2">
    <source>
        <dbReference type="Pfam" id="PF05050"/>
    </source>
</evidence>
<evidence type="ECO:0000313" key="3">
    <source>
        <dbReference type="EMBL" id="GFR51141.1"/>
    </source>
</evidence>
<evidence type="ECO:0000256" key="1">
    <source>
        <dbReference type="SAM" id="Phobius"/>
    </source>
</evidence>
<keyword evidence="4" id="KW-1185">Reference proteome</keyword>
<dbReference type="AlphaFoldDB" id="A0AAD3HSC3"/>
<keyword evidence="1" id="KW-0472">Membrane</keyword>
<dbReference type="Gene3D" id="3.40.50.150">
    <property type="entry name" value="Vaccinia Virus protein VP39"/>
    <property type="match status" value="1"/>
</dbReference>
<dbReference type="Pfam" id="PF05050">
    <property type="entry name" value="Methyltransf_21"/>
    <property type="match status" value="1"/>
</dbReference>
<dbReference type="SUPFAM" id="SSF53335">
    <property type="entry name" value="S-adenosyl-L-methionine-dependent methyltransferases"/>
    <property type="match status" value="1"/>
</dbReference>
<sequence>MGSKYLGPRSPLRAAVALTALVIVVLALWHRLGHRVDSSLAGVSLVTVHVPNTTDRLHTIWTVNGSSASGMQLEDKLGIADRIDVYHNVSNLPGKSTILFAYRRSSCPDWNREHPDKLFSNSVFTSVLPAGGVYVDIGACYGDTSVPLAIRADTVISFEPNPFSYKVLQLNAALNPGLDIRTHNLAAGDGRVSELTFTYGGDMCNGGVLGSWKDASTETAIKVKAVDIPSFLAKQYGKELLQRISVIKIDAEGFDSTIIRTLRPLTRHSRFVLLVEWFDYFVTSPPHGNEGPEGVHPGAKELFDAIAALGYEPFDPISGARVPGPQNKHKVPDLLCRPVGA</sequence>
<comment type="caution">
    <text evidence="3">The sequence shown here is derived from an EMBL/GenBank/DDBJ whole genome shotgun (WGS) entry which is preliminary data.</text>
</comment>
<accession>A0AAD3HSC3</accession>
<gene>
    <name evidence="3" type="ORF">Agub_g13496</name>
</gene>
<keyword evidence="1" id="KW-1133">Transmembrane helix</keyword>
<reference evidence="3 4" key="1">
    <citation type="journal article" date="2021" name="Sci. Rep.">
        <title>Genome sequencing of the multicellular alga Astrephomene provides insights into convergent evolution of germ-soma differentiation.</title>
        <authorList>
            <person name="Yamashita S."/>
            <person name="Yamamoto K."/>
            <person name="Matsuzaki R."/>
            <person name="Suzuki S."/>
            <person name="Yamaguchi H."/>
            <person name="Hirooka S."/>
            <person name="Minakuchi Y."/>
            <person name="Miyagishima S."/>
            <person name="Kawachi M."/>
            <person name="Toyoda A."/>
            <person name="Nozaki H."/>
        </authorList>
    </citation>
    <scope>NUCLEOTIDE SEQUENCE [LARGE SCALE GENOMIC DNA]</scope>
    <source>
        <strain evidence="3 4">NIES-4017</strain>
    </source>
</reference>
<evidence type="ECO:0000313" key="4">
    <source>
        <dbReference type="Proteomes" id="UP001054857"/>
    </source>
</evidence>
<dbReference type="Proteomes" id="UP001054857">
    <property type="component" value="Unassembled WGS sequence"/>
</dbReference>
<name>A0AAD3HSC3_9CHLO</name>
<keyword evidence="1" id="KW-0812">Transmembrane</keyword>
<dbReference type="InterPro" id="IPR052514">
    <property type="entry name" value="SAM-dependent_MTase"/>
</dbReference>
<protein>
    <recommendedName>
        <fullName evidence="2">Methyltransferase FkbM domain-containing protein</fullName>
    </recommendedName>
</protein>
<feature type="domain" description="Methyltransferase FkbM" evidence="2">
    <location>
        <begin position="136"/>
        <end position="311"/>
    </location>
</feature>
<dbReference type="EMBL" id="BMAR01000046">
    <property type="protein sequence ID" value="GFR51141.1"/>
    <property type="molecule type" value="Genomic_DNA"/>
</dbReference>
<dbReference type="InterPro" id="IPR029063">
    <property type="entry name" value="SAM-dependent_MTases_sf"/>
</dbReference>
<organism evidence="3 4">
    <name type="scientific">Astrephomene gubernaculifera</name>
    <dbReference type="NCBI Taxonomy" id="47775"/>
    <lineage>
        <taxon>Eukaryota</taxon>
        <taxon>Viridiplantae</taxon>
        <taxon>Chlorophyta</taxon>
        <taxon>core chlorophytes</taxon>
        <taxon>Chlorophyceae</taxon>
        <taxon>CS clade</taxon>
        <taxon>Chlamydomonadales</taxon>
        <taxon>Astrephomenaceae</taxon>
        <taxon>Astrephomene</taxon>
    </lineage>
</organism>
<dbReference type="NCBIfam" id="TIGR01444">
    <property type="entry name" value="fkbM_fam"/>
    <property type="match status" value="1"/>
</dbReference>
<dbReference type="InterPro" id="IPR006342">
    <property type="entry name" value="FkbM_mtfrase"/>
</dbReference>
<feature type="transmembrane region" description="Helical" evidence="1">
    <location>
        <begin position="12"/>
        <end position="30"/>
    </location>
</feature>